<dbReference type="EMBL" id="PNRG01000029">
    <property type="protein sequence ID" value="PMR79273.1"/>
    <property type="molecule type" value="Genomic_DNA"/>
</dbReference>
<feature type="region of interest" description="Disordered" evidence="2">
    <location>
        <begin position="1215"/>
        <end position="1241"/>
    </location>
</feature>
<evidence type="ECO:0000313" key="4">
    <source>
        <dbReference type="Proteomes" id="UP000235547"/>
    </source>
</evidence>
<feature type="coiled-coil region" evidence="1">
    <location>
        <begin position="587"/>
        <end position="614"/>
    </location>
</feature>
<dbReference type="OrthoDB" id="9145695at2"/>
<feature type="compositionally biased region" description="Gly residues" evidence="2">
    <location>
        <begin position="1256"/>
        <end position="1275"/>
    </location>
</feature>
<feature type="region of interest" description="Disordered" evidence="2">
    <location>
        <begin position="1255"/>
        <end position="1283"/>
    </location>
</feature>
<feature type="coiled-coil region" evidence="1">
    <location>
        <begin position="695"/>
        <end position="722"/>
    </location>
</feature>
<comment type="caution">
    <text evidence="3">The sequence shown here is derived from an EMBL/GenBank/DDBJ whole genome shotgun (WGS) entry which is preliminary data.</text>
</comment>
<feature type="coiled-coil region" evidence="1">
    <location>
        <begin position="460"/>
        <end position="546"/>
    </location>
</feature>
<evidence type="ECO:0000313" key="3">
    <source>
        <dbReference type="EMBL" id="PMR79273.1"/>
    </source>
</evidence>
<dbReference type="RefSeq" id="WP_102588824.1">
    <property type="nucleotide sequence ID" value="NZ_BNAE01000001.1"/>
</dbReference>
<accession>A0A2N7UFT8</accession>
<proteinExistence type="predicted"/>
<dbReference type="Proteomes" id="UP000235547">
    <property type="component" value="Unassembled WGS sequence"/>
</dbReference>
<name>A0A2N7UFT8_9GAMM</name>
<feature type="coiled-coil region" evidence="1">
    <location>
        <begin position="1139"/>
        <end position="1173"/>
    </location>
</feature>
<organism evidence="3 4">
    <name type="scientific">Halomonas urumqiensis</name>
    <dbReference type="NCBI Taxonomy" id="1684789"/>
    <lineage>
        <taxon>Bacteria</taxon>
        <taxon>Pseudomonadati</taxon>
        <taxon>Pseudomonadota</taxon>
        <taxon>Gammaproteobacteria</taxon>
        <taxon>Oceanospirillales</taxon>
        <taxon>Halomonadaceae</taxon>
        <taxon>Halomonas</taxon>
    </lineage>
</organism>
<keyword evidence="4" id="KW-1185">Reference proteome</keyword>
<evidence type="ECO:0000256" key="1">
    <source>
        <dbReference type="SAM" id="Coils"/>
    </source>
</evidence>
<evidence type="ECO:0000256" key="2">
    <source>
        <dbReference type="SAM" id="MobiDB-lite"/>
    </source>
</evidence>
<gene>
    <name evidence="3" type="ORF">C1H70_13365</name>
</gene>
<sequence length="1652" mass="183333">MSVINRIEVANLLNKHGDVASPWDAKMRHLLLDLRGQSSAISMENGFGKTTLAEALIGLLSRDRTLLARTRRKCTPSAVGGTGRSWSHLRVEFRSRSDAARQDDMLAVAGEEVAGETFVFGFYGYSDGSGLSFYHYPGRLEDVPVHHLTADGKLALHANSDIKTRMTQHGVRLTHNREEWLDAVGSHVSRRELVQLAAFQKEGGADKSQIFNAIKPRPGEKADQAFFFEVLAPEILSGATRGETDESEELIEEVILNSGTNITELRHRLQEAEHDQRRAGDKVERLASLREQGETLLASRERLAEFDHELAESERLLGGQALAGLPGIPRRPAPDAEAGDVAGLAWGVGDTGRPRVSTWLLARLSGQAERTIRQALSERGARVDTHRRLVHLPEADWPLAREVGHVVFAAAREWLGETLAFRDDSARHQALARLDDAADVFESLDGNRFREEVIGDGLYVDELATQLDTLDRQGERLEQTQERLASQQREFVDNQSFYTQALAEGVFDEAELEAPDATAEAARHEADEARQALNGHITRVAKLEQVAAWHAEFTREFPGESPAERLEEKLARERELDTALGEVAADHDRHAARYEDARSERERLNAERERLAGERGPLSNGQAPWRSFIEGWPDESIAGFWQRRRNALAALEGQCRKAAQAREDAQRQQSRLAPLADAARRYQALHADDEPVHLRARLRDQERELADEAHRLEAEESRLRRLHAARLDFADRSELSPTRWLADARHRYPRLLSEAEGLDADISARERYLESLSGDPLEQRAVEASAHQLLDEAGIAWRPLHAVLNDQDLPLAQRGQWLSQAAGLLFAPVVPGRDDANAAAERLVEAGLAVPVLEAAELARLMAAGDWPLGAVQGLETLAVKAALDPRYLVELRDSTERRLAADHQRRDALAVECARLDPHGELFALALEAEAADQQGVEEALETLADQRKALEQRQQALAPRVTDAALACIDDYQRFLEAGGEMALEEAAEALMQAEAERESAEPERARVAREIEVHGSTWLAAEQFHDAGGVERLDALDQRLDELDTWLADAVTAMQAAAEQRDALSRRHDELGAQRQGVFTESERQRLRALADFEANGDDRFMSSAVAWQRELEARLSRADRRANADFTRIRAYLEVRDASGGSQQLEREIARTKRELGEIRERRKRLIAERTSVNERLVDNRRALGCVDQLGVAWLGGVRELPAGWMQRLGSGEGDCGQGESPWPASAASPEEGVDDDPRQLALAHWQALAGSCGGNDDGTGDGTGEGTGDGEGAEPPGAALEDCLQTLLDALQELNLGERARNRERQARQVEQLAAALGQALDEAAESRLFNDSERARLATLDGVSQPALVDLAALHEQLNAQLTEHSERVKRLHASREQIEGTLVERLGSIISDAAGNLDILKRVARSSVTGGAFFEVKAALIGQEPLRDLITTLLADIDEHQADMRRRAQRDGLSEPDSRRRDEDLLRQIRRRIYRGLFHAVSIRLKHDAIRPHGRLFSLNEEMSEGQREAVSLMWLVKLSEFAIERELRELPGHHKRRARASRESVILLDGLFSKLSHRRLIQDSLESLRNTRGRFQMIGLIHNPNYENDAEIFPTYLVGSVIGGAQGQGGHVMVRDGRAAAPESVGRSQGEASLFGIHVTEYGD</sequence>
<feature type="coiled-coil region" evidence="1">
    <location>
        <begin position="1354"/>
        <end position="1381"/>
    </location>
</feature>
<keyword evidence="1" id="KW-0175">Coiled coil</keyword>
<reference evidence="3 4" key="1">
    <citation type="submission" date="2018-01" db="EMBL/GenBank/DDBJ databases">
        <title>Halomonas endophytica sp. nov., isolated from storage liquid in the stems of Populus euphratica.</title>
        <authorList>
            <person name="Chen C."/>
        </authorList>
    </citation>
    <scope>NUCLEOTIDE SEQUENCE [LARGE SCALE GENOMIC DNA]</scope>
    <source>
        <strain evidence="3 4">BZ-SZ-XJ27</strain>
    </source>
</reference>
<protein>
    <submittedName>
        <fullName evidence="3">Uncharacterized protein</fullName>
    </submittedName>
</protein>